<evidence type="ECO:0008006" key="4">
    <source>
        <dbReference type="Google" id="ProtNLM"/>
    </source>
</evidence>
<feature type="transmembrane region" description="Helical" evidence="1">
    <location>
        <begin position="85"/>
        <end position="107"/>
    </location>
</feature>
<organism evidence="2 3">
    <name type="scientific">Corynebacterium striatum</name>
    <dbReference type="NCBI Taxonomy" id="43770"/>
    <lineage>
        <taxon>Bacteria</taxon>
        <taxon>Bacillati</taxon>
        <taxon>Actinomycetota</taxon>
        <taxon>Actinomycetes</taxon>
        <taxon>Mycobacteriales</taxon>
        <taxon>Corynebacteriaceae</taxon>
        <taxon>Corynebacterium</taxon>
    </lineage>
</organism>
<dbReference type="EMBL" id="CP021252">
    <property type="protein sequence ID" value="ART21588.1"/>
    <property type="molecule type" value="Genomic_DNA"/>
</dbReference>
<keyword evidence="1" id="KW-0812">Transmembrane</keyword>
<gene>
    <name evidence="2" type="ORF">CBE89_08800</name>
</gene>
<proteinExistence type="predicted"/>
<dbReference type="RefSeq" id="WP_086891661.1">
    <property type="nucleotide sequence ID" value="NZ_CP021252.1"/>
</dbReference>
<dbReference type="Proteomes" id="UP000250197">
    <property type="component" value="Chromosome"/>
</dbReference>
<evidence type="ECO:0000313" key="3">
    <source>
        <dbReference type="Proteomes" id="UP000250197"/>
    </source>
</evidence>
<evidence type="ECO:0000313" key="2">
    <source>
        <dbReference type="EMBL" id="ART21588.1"/>
    </source>
</evidence>
<accession>A0A2Z2J8Q5</accession>
<reference evidence="2 3" key="1">
    <citation type="submission" date="2017-05" db="EMBL/GenBank/DDBJ databases">
        <title>Complete genome sequence of Corynebacterium striatum KC-Na-1 isolated from Neophocaena asiaeorientalis in Korea.</title>
        <authorList>
            <person name="Kim J.H."/>
            <person name="Lee K."/>
        </authorList>
    </citation>
    <scope>NUCLEOTIDE SEQUENCE [LARGE SCALE GENOMIC DNA]</scope>
    <source>
        <strain evidence="2 3">KC-Na-01</strain>
    </source>
</reference>
<evidence type="ECO:0000256" key="1">
    <source>
        <dbReference type="SAM" id="Phobius"/>
    </source>
</evidence>
<dbReference type="AlphaFoldDB" id="A0A2Z2J8Q5"/>
<keyword evidence="1" id="KW-0472">Membrane</keyword>
<keyword evidence="1" id="KW-1133">Transmembrane helix</keyword>
<sequence>MFENSMGIPAHPLFVHGAAVFAPVAALLVLVWMFVRTPRGFHILSGAATALSLFFVFLARSSGEALLVMQGHSEDNPGPLADHVLWANVMTAAVIVMAAGLIAFVFVQVKLNNKAVVVLCRVVVIIAAVALLVSAALAGHAGATQVWNT</sequence>
<feature type="transmembrane region" description="Helical" evidence="1">
    <location>
        <begin position="41"/>
        <end position="59"/>
    </location>
</feature>
<feature type="transmembrane region" description="Helical" evidence="1">
    <location>
        <begin position="119"/>
        <end position="143"/>
    </location>
</feature>
<name>A0A2Z2J8Q5_CORST</name>
<feature type="transmembrane region" description="Helical" evidence="1">
    <location>
        <begin position="13"/>
        <end position="34"/>
    </location>
</feature>
<protein>
    <recommendedName>
        <fullName evidence="4">DUF2231 domain-containing protein</fullName>
    </recommendedName>
</protein>
<dbReference type="KEGG" id="cstr:CBE89_08800"/>